<evidence type="ECO:0000313" key="2">
    <source>
        <dbReference type="Proteomes" id="UP000267029"/>
    </source>
</evidence>
<dbReference type="AlphaFoldDB" id="A0A0R3UAM6"/>
<name>A0A0R3UAM6_MESCO</name>
<organism evidence="3">
    <name type="scientific">Mesocestoides corti</name>
    <name type="common">Flatworm</name>
    <dbReference type="NCBI Taxonomy" id="53468"/>
    <lineage>
        <taxon>Eukaryota</taxon>
        <taxon>Metazoa</taxon>
        <taxon>Spiralia</taxon>
        <taxon>Lophotrochozoa</taxon>
        <taxon>Platyhelminthes</taxon>
        <taxon>Cestoda</taxon>
        <taxon>Eucestoda</taxon>
        <taxon>Cyclophyllidea</taxon>
        <taxon>Mesocestoididae</taxon>
        <taxon>Mesocestoides</taxon>
    </lineage>
</organism>
<evidence type="ECO:0000313" key="3">
    <source>
        <dbReference type="WBParaSite" id="MCOS_0000397401-mRNA-1"/>
    </source>
</evidence>
<reference evidence="1 2" key="2">
    <citation type="submission" date="2018-10" db="EMBL/GenBank/DDBJ databases">
        <authorList>
            <consortium name="Pathogen Informatics"/>
        </authorList>
    </citation>
    <scope>NUCLEOTIDE SEQUENCE [LARGE SCALE GENOMIC DNA]</scope>
</reference>
<sequence>MGNSLLLGVVYLVEDFHFIIVTIIRCWDRNHLAVLALDAQTNLKQRYRLLHIELFSMMRPRSRLSGKGHSRLRAVTVVRGEVADSDLRQSKHVGVTSCSRLLVQLLCNPPLCQRPSELD</sequence>
<reference evidence="3" key="1">
    <citation type="submission" date="2017-02" db="UniProtKB">
        <authorList>
            <consortium name="WormBaseParasite"/>
        </authorList>
    </citation>
    <scope>IDENTIFICATION</scope>
</reference>
<dbReference type="WBParaSite" id="MCOS_0000397401-mRNA-1">
    <property type="protein sequence ID" value="MCOS_0000397401-mRNA-1"/>
    <property type="gene ID" value="MCOS_0000397401"/>
</dbReference>
<keyword evidence="2" id="KW-1185">Reference proteome</keyword>
<dbReference type="EMBL" id="UXSR01001152">
    <property type="protein sequence ID" value="VDD77972.1"/>
    <property type="molecule type" value="Genomic_DNA"/>
</dbReference>
<proteinExistence type="predicted"/>
<gene>
    <name evidence="1" type="ORF">MCOS_LOCUS3975</name>
</gene>
<protein>
    <submittedName>
        <fullName evidence="3">Secreted protein</fullName>
    </submittedName>
</protein>
<accession>A0A0R3UAM6</accession>
<evidence type="ECO:0000313" key="1">
    <source>
        <dbReference type="EMBL" id="VDD77972.1"/>
    </source>
</evidence>
<dbReference type="Proteomes" id="UP000267029">
    <property type="component" value="Unassembled WGS sequence"/>
</dbReference>